<sequence length="207" mass="23585">MLQCNDKRSIRAIESFFSKVSWILVKGQRPSGGDTINVVNYIMVITPLRPIVQRPQPPVAPQPQRSTILNQILGYHQHNNNNHIPSPRTLFKIKIQLINHHNNNFTILGTTHIFLSILIRELTPQISFSTRNFPTILGCSEYNIESSFSDIGKHLTRSHTRRRPQPCGAVIVAFVLQIWRSTFAQVTCLRPSVVSTQKKPVHPSFYA</sequence>
<dbReference type="EMBL" id="OZ021740">
    <property type="protein sequence ID" value="CAK9324235.1"/>
    <property type="molecule type" value="Genomic_DNA"/>
</dbReference>
<protein>
    <submittedName>
        <fullName evidence="1">Uncharacterized protein</fullName>
    </submittedName>
</protein>
<reference evidence="1 2" key="1">
    <citation type="submission" date="2024-03" db="EMBL/GenBank/DDBJ databases">
        <authorList>
            <person name="Gkanogiannis A."/>
            <person name="Becerra Lopez-Lavalle L."/>
        </authorList>
    </citation>
    <scope>NUCLEOTIDE SEQUENCE [LARGE SCALE GENOMIC DNA]</scope>
</reference>
<evidence type="ECO:0000313" key="1">
    <source>
        <dbReference type="EMBL" id="CAK9324235.1"/>
    </source>
</evidence>
<keyword evidence="2" id="KW-1185">Reference proteome</keyword>
<proteinExistence type="predicted"/>
<organism evidence="1 2">
    <name type="scientific">Citrullus colocynthis</name>
    <name type="common">colocynth</name>
    <dbReference type="NCBI Taxonomy" id="252529"/>
    <lineage>
        <taxon>Eukaryota</taxon>
        <taxon>Viridiplantae</taxon>
        <taxon>Streptophyta</taxon>
        <taxon>Embryophyta</taxon>
        <taxon>Tracheophyta</taxon>
        <taxon>Spermatophyta</taxon>
        <taxon>Magnoliopsida</taxon>
        <taxon>eudicotyledons</taxon>
        <taxon>Gunneridae</taxon>
        <taxon>Pentapetalae</taxon>
        <taxon>rosids</taxon>
        <taxon>fabids</taxon>
        <taxon>Cucurbitales</taxon>
        <taxon>Cucurbitaceae</taxon>
        <taxon>Benincaseae</taxon>
        <taxon>Citrullus</taxon>
    </lineage>
</organism>
<dbReference type="Proteomes" id="UP001642487">
    <property type="component" value="Chromosome 6"/>
</dbReference>
<accession>A0ABP0YXD2</accession>
<gene>
    <name evidence="1" type="ORF">CITCOLO1_LOCUS16466</name>
</gene>
<name>A0ABP0YXD2_9ROSI</name>
<evidence type="ECO:0000313" key="2">
    <source>
        <dbReference type="Proteomes" id="UP001642487"/>
    </source>
</evidence>